<accession>A0A6M8B3G3</accession>
<dbReference type="EMBL" id="CP053661">
    <property type="protein sequence ID" value="QKD80938.1"/>
    <property type="molecule type" value="Genomic_DNA"/>
</dbReference>
<dbReference type="Pfam" id="PF13468">
    <property type="entry name" value="Glyoxalase_3"/>
    <property type="match status" value="1"/>
</dbReference>
<dbReference type="RefSeq" id="WP_172353363.1">
    <property type="nucleotide sequence ID" value="NZ_CP053661.1"/>
</dbReference>
<sequence length="150" mass="16542">MNAELELDHIFVCMPSLAADAQRLVEFGLQPGRSRIHAGQGTEDVCFFFDNAYLELLGLHDQAEVRSPLVAPLRLWERLHWQQTGACPFGISLRLKAGTLDTRSSETWSYAAPLFAFRCNAANLYAPRCSGVAAVFFACGSDTCPITRTS</sequence>
<reference evidence="2 3" key="1">
    <citation type="submission" date="2020-05" db="EMBL/GenBank/DDBJ databases">
        <title>Complete genome sequence of of a novel Thermoleptolyngbya strain isolated from hot springs of Ganzi, Sichuan China.</title>
        <authorList>
            <person name="Tang J."/>
            <person name="Daroch M."/>
            <person name="Li L."/>
            <person name="Waleron K."/>
            <person name="Waleron M."/>
            <person name="Waleron M."/>
        </authorList>
    </citation>
    <scope>NUCLEOTIDE SEQUENCE [LARGE SCALE GENOMIC DNA]</scope>
    <source>
        <strain evidence="2 3">PKUAC-SCTA183</strain>
    </source>
</reference>
<dbReference type="KEGG" id="theu:HPC62_01035"/>
<name>A0A6M8B3G3_9CYAN</name>
<proteinExistence type="predicted"/>
<evidence type="ECO:0000259" key="1">
    <source>
        <dbReference type="Pfam" id="PF13468"/>
    </source>
</evidence>
<dbReference type="Gene3D" id="3.10.180.10">
    <property type="entry name" value="2,3-Dihydroxybiphenyl 1,2-Dioxygenase, domain 1"/>
    <property type="match status" value="1"/>
</dbReference>
<evidence type="ECO:0000313" key="3">
    <source>
        <dbReference type="Proteomes" id="UP000505210"/>
    </source>
</evidence>
<gene>
    <name evidence="2" type="ORF">HPC62_01035</name>
</gene>
<dbReference type="InterPro" id="IPR025870">
    <property type="entry name" value="Glyoxalase-like_dom"/>
</dbReference>
<evidence type="ECO:0000313" key="2">
    <source>
        <dbReference type="EMBL" id="QKD80938.1"/>
    </source>
</evidence>
<dbReference type="Proteomes" id="UP000505210">
    <property type="component" value="Chromosome"/>
</dbReference>
<dbReference type="InterPro" id="IPR029068">
    <property type="entry name" value="Glyas_Bleomycin-R_OHBP_Dase"/>
</dbReference>
<dbReference type="AlphaFoldDB" id="A0A6M8B3G3"/>
<organism evidence="2 3">
    <name type="scientific">Thermoleptolyngbya sichuanensis A183</name>
    <dbReference type="NCBI Taxonomy" id="2737172"/>
    <lineage>
        <taxon>Bacteria</taxon>
        <taxon>Bacillati</taxon>
        <taxon>Cyanobacteriota</taxon>
        <taxon>Cyanophyceae</taxon>
        <taxon>Oculatellales</taxon>
        <taxon>Oculatellaceae</taxon>
        <taxon>Thermoleptolyngbya</taxon>
        <taxon>Thermoleptolyngbya sichuanensis</taxon>
    </lineage>
</organism>
<feature type="domain" description="Glyoxalase-like" evidence="1">
    <location>
        <begin position="7"/>
        <end position="89"/>
    </location>
</feature>
<keyword evidence="3" id="KW-1185">Reference proteome</keyword>
<protein>
    <recommendedName>
        <fullName evidence="1">Glyoxalase-like domain-containing protein</fullName>
    </recommendedName>
</protein>